<evidence type="ECO:0000313" key="3">
    <source>
        <dbReference type="EMBL" id="RAL65505.1"/>
    </source>
</evidence>
<evidence type="ECO:0000313" key="4">
    <source>
        <dbReference type="Proteomes" id="UP000249056"/>
    </source>
</evidence>
<reference evidence="3 4" key="1">
    <citation type="submission" date="2018-06" db="EMBL/GenBank/DDBJ databases">
        <title>Genome Sequence of the Brown Rot Fungal Pathogen Monilinia fructigena.</title>
        <authorList>
            <person name="Landi L."/>
            <person name="De Miccolis Angelini R.M."/>
            <person name="Pollastro S."/>
            <person name="Abate D."/>
            <person name="Faretra F."/>
            <person name="Romanazzi G."/>
        </authorList>
    </citation>
    <scope>NUCLEOTIDE SEQUENCE [LARGE SCALE GENOMIC DNA]</scope>
    <source>
        <strain evidence="3 4">Mfrg269</strain>
    </source>
</reference>
<evidence type="ECO:0000256" key="2">
    <source>
        <dbReference type="SAM" id="MobiDB-lite"/>
    </source>
</evidence>
<comment type="similarity">
    <text evidence="1">Belongs to the TCP11 family.</text>
</comment>
<dbReference type="Proteomes" id="UP000249056">
    <property type="component" value="Unassembled WGS sequence"/>
</dbReference>
<feature type="compositionally biased region" description="Low complexity" evidence="2">
    <location>
        <begin position="64"/>
        <end position="79"/>
    </location>
</feature>
<comment type="caution">
    <text evidence="3">The sequence shown here is derived from an EMBL/GenBank/DDBJ whole genome shotgun (WGS) entry which is preliminary data.</text>
</comment>
<feature type="compositionally biased region" description="Low complexity" evidence="2">
    <location>
        <begin position="219"/>
        <end position="231"/>
    </location>
</feature>
<dbReference type="AlphaFoldDB" id="A0A395IZ20"/>
<dbReference type="EMBL" id="QKRW01000010">
    <property type="protein sequence ID" value="RAL65505.1"/>
    <property type="molecule type" value="Genomic_DNA"/>
</dbReference>
<evidence type="ECO:0000256" key="1">
    <source>
        <dbReference type="ARBA" id="ARBA00010954"/>
    </source>
</evidence>
<organism evidence="3 4">
    <name type="scientific">Monilinia fructigena</name>
    <dbReference type="NCBI Taxonomy" id="38457"/>
    <lineage>
        <taxon>Eukaryota</taxon>
        <taxon>Fungi</taxon>
        <taxon>Dikarya</taxon>
        <taxon>Ascomycota</taxon>
        <taxon>Pezizomycotina</taxon>
        <taxon>Leotiomycetes</taxon>
        <taxon>Helotiales</taxon>
        <taxon>Sclerotiniaceae</taxon>
        <taxon>Monilinia</taxon>
    </lineage>
</organism>
<dbReference type="GO" id="GO:0010737">
    <property type="term" value="P:protein kinase A signaling"/>
    <property type="evidence" value="ECO:0007669"/>
    <property type="project" value="TreeGrafter"/>
</dbReference>
<dbReference type="PANTHER" id="PTHR12832:SF18">
    <property type="entry name" value="IQ CALMODULIN-BINDING MOTIF DOMAIN PROTEIN (AFU_ORTHOLOGUE AFUA_1G08920)"/>
    <property type="match status" value="1"/>
</dbReference>
<feature type="region of interest" description="Disordered" evidence="2">
    <location>
        <begin position="201"/>
        <end position="242"/>
    </location>
</feature>
<accession>A0A395IZ20</accession>
<dbReference type="InterPro" id="IPR008862">
    <property type="entry name" value="Tcp11"/>
</dbReference>
<protein>
    <submittedName>
        <fullName evidence="3">Uncharacterized protein</fullName>
    </submittedName>
</protein>
<dbReference type="PANTHER" id="PTHR12832">
    <property type="entry name" value="TESTIS-SPECIFIC PROTEIN PBS13 T-COMPLEX 11"/>
    <property type="match status" value="1"/>
</dbReference>
<sequence length="855" mass="96804">MRRASQDMSDPDRNIMESTGMPGDPADLDLIAEREDSPSNRIHTPPPRIAARFYRPTNNRRKSSAASSRRNSISSVHSHGSSRHAGMPGMPVPQSNHIAQHLRRASILEDRKARLADRAAHAEKVRLRAALAKAAPRSTTNTEERALAAQQAREKNLAEIVASCAEEVKRAKGIAESMKERRELEGKKLRKEMEEKLAEAERRREEILSRNNNSKQRARSLSSMRKSSSPSPVAEIKKKPLSESAAAKRIQTRWRIHRRWKALHDFAELGLTIDGVRETSFEKVVDLLAQEKVLVSTAYILRMCGLKEGESGSVNEMTAVRTFLSAFLILGHPTQVLSSKGDKGEQEQVGAQPMKRDDLANPQLQDLVAKARDLLISFETVLSRLTAANNYTPPPAQLSTLSEVYATFFNAFIAWKSRDASTLIDMMVLQFVELDSIWQTVKDSTEESVTDSYRDGIRDNQLKLMVRIKKTCWTCSGKAIDRKRYSRSKKDLSTPYFRIIESWFMNWPLTKEYRISMEDCLQQRGAVNQLIFDSMRQEVAAGNSDPWVLAMADNIKGKLQRLLTPGNSMYKLIEDSLDTELVASELKNGRFSYETFFNFMGNILPRLCAPFRDDEVKILVETTLREGDFVDRLQALMRFIDLMQLDYANFMLQQSAPELIKHGSTYETKRFSEEMEETNNDLTITTTCWRQARQKVYAEAARRDPENVNLSRNRPTPEKTYIQMLRDVRSPWKTEASRVYSVLENSKEPEQAEQGITAALESSRTSATNSNGEELREPVMKLLMTRLRGYLIHRLAKESPRNDGNGNEGIAGLGMPEFVSKIGGIVEVMGKMGRVDKDAHGIWYEVIEKAAAADS</sequence>
<proteinExistence type="inferred from homology"/>
<dbReference type="Pfam" id="PF05794">
    <property type="entry name" value="Tcp11"/>
    <property type="match status" value="1"/>
</dbReference>
<dbReference type="OrthoDB" id="276323at2759"/>
<keyword evidence="4" id="KW-1185">Reference proteome</keyword>
<feature type="region of interest" description="Disordered" evidence="2">
    <location>
        <begin position="1"/>
        <end position="89"/>
    </location>
</feature>
<name>A0A395IZ20_9HELO</name>
<gene>
    <name evidence="3" type="ORF">DID88_001071</name>
</gene>